<proteinExistence type="predicted"/>
<accession>A0A2W2D5S8</accession>
<organism evidence="2 3">
    <name type="scientific">Micromonospora deserti</name>
    <dbReference type="NCBI Taxonomy" id="2070366"/>
    <lineage>
        <taxon>Bacteria</taxon>
        <taxon>Bacillati</taxon>
        <taxon>Actinomycetota</taxon>
        <taxon>Actinomycetes</taxon>
        <taxon>Micromonosporales</taxon>
        <taxon>Micromonosporaceae</taxon>
        <taxon>Micromonospora</taxon>
    </lineage>
</organism>
<dbReference type="PANTHER" id="PTHR42951:SF17">
    <property type="entry name" value="METALLO-BETA-LACTAMASE DOMAIN-CONTAINING PROTEIN"/>
    <property type="match status" value="1"/>
</dbReference>
<dbReference type="PANTHER" id="PTHR42951">
    <property type="entry name" value="METALLO-BETA-LACTAMASE DOMAIN-CONTAINING"/>
    <property type="match status" value="1"/>
</dbReference>
<evidence type="ECO:0000313" key="3">
    <source>
        <dbReference type="Proteomes" id="UP000248749"/>
    </source>
</evidence>
<feature type="domain" description="Metallo-beta-lactamase" evidence="1">
    <location>
        <begin position="23"/>
        <end position="214"/>
    </location>
</feature>
<sequence>MARSAAIPLAPGVWRIPTAGRSMVNSYALTDDDGSVTLVDCGLKRAPDRVVRGLAAIGKAPADVTRIVLTHAHADHAGGAAELARRTGAPVAAHAADVPYAESGRVPPRANTAGRFLTRLAGGRFPAVEVARPLTDGDVLAVGGGLRVVHTPGHSPGHVSLLHEPTRVLITGDALFNVAGIRWPVRAFCADFRMTQRTAHVLGELDYDIAAFTHGPELTTRAREQVRAFLSRLR</sequence>
<reference evidence="2 3" key="1">
    <citation type="submission" date="2018-01" db="EMBL/GenBank/DDBJ databases">
        <title>Draft genome sequence of Salinispora sp. 13K206.</title>
        <authorList>
            <person name="Sahin N."/>
            <person name="Saygin H."/>
            <person name="Ay H."/>
        </authorList>
    </citation>
    <scope>NUCLEOTIDE SEQUENCE [LARGE SCALE GENOMIC DNA]</scope>
    <source>
        <strain evidence="2 3">13K206</strain>
    </source>
</reference>
<dbReference type="OrthoDB" id="2971563at2"/>
<dbReference type="SMART" id="SM00849">
    <property type="entry name" value="Lactamase_B"/>
    <property type="match status" value="1"/>
</dbReference>
<keyword evidence="2" id="KW-0378">Hydrolase</keyword>
<dbReference type="Proteomes" id="UP000248749">
    <property type="component" value="Unassembled WGS sequence"/>
</dbReference>
<evidence type="ECO:0000259" key="1">
    <source>
        <dbReference type="SMART" id="SM00849"/>
    </source>
</evidence>
<dbReference type="Gene3D" id="3.60.15.10">
    <property type="entry name" value="Ribonuclease Z/Hydroxyacylglutathione hydrolase-like"/>
    <property type="match status" value="1"/>
</dbReference>
<dbReference type="GO" id="GO:0016787">
    <property type="term" value="F:hydrolase activity"/>
    <property type="evidence" value="ECO:0007669"/>
    <property type="project" value="UniProtKB-KW"/>
</dbReference>
<dbReference type="SUPFAM" id="SSF56281">
    <property type="entry name" value="Metallo-hydrolase/oxidoreductase"/>
    <property type="match status" value="1"/>
</dbReference>
<dbReference type="InterPro" id="IPR050855">
    <property type="entry name" value="NDM-1-like"/>
</dbReference>
<dbReference type="RefSeq" id="WP_111134344.1">
    <property type="nucleotide sequence ID" value="NZ_POUB01000065.1"/>
</dbReference>
<comment type="caution">
    <text evidence="2">The sequence shown here is derived from an EMBL/GenBank/DDBJ whole genome shotgun (WGS) entry which is preliminary data.</text>
</comment>
<evidence type="ECO:0000313" key="2">
    <source>
        <dbReference type="EMBL" id="PZF99058.1"/>
    </source>
</evidence>
<dbReference type="InterPro" id="IPR036866">
    <property type="entry name" value="RibonucZ/Hydroxyglut_hydro"/>
</dbReference>
<dbReference type="InterPro" id="IPR001279">
    <property type="entry name" value="Metallo-B-lactamas"/>
</dbReference>
<dbReference type="AlphaFoldDB" id="A0A2W2D5S8"/>
<name>A0A2W2D5S8_9ACTN</name>
<keyword evidence="3" id="KW-1185">Reference proteome</keyword>
<dbReference type="CDD" id="cd07721">
    <property type="entry name" value="yflN-like_MBL-fold"/>
    <property type="match status" value="1"/>
</dbReference>
<dbReference type="Pfam" id="PF00753">
    <property type="entry name" value="Lactamase_B"/>
    <property type="match status" value="1"/>
</dbReference>
<gene>
    <name evidence="2" type="ORF">C1I99_12230</name>
</gene>
<dbReference type="EMBL" id="POUB01000065">
    <property type="protein sequence ID" value="PZF99058.1"/>
    <property type="molecule type" value="Genomic_DNA"/>
</dbReference>
<protein>
    <submittedName>
        <fullName evidence="2">MBL fold metallo-hydrolase</fullName>
    </submittedName>
</protein>